<keyword evidence="7" id="KW-0464">Manganese</keyword>
<proteinExistence type="inferred from homology"/>
<sequence length="1779" mass="196261">MEEFLQETKHFLETDDKIHVVIGNESCDLDSVVAALTYGYFLHKTSSSSQTKCLPVLNTPKSQFHLRTDSKYLLSQTGINPDHLTFKDDLDLQDLHLKGRLSLTLVDHNVLAGEHASLEDSVVMVIDHHQLERKPCDRVKVVLDMVGSCCTLVAGIMLDCPEFTLSPQIATMLIGTILVDTVNTSPEAGKTTPYDQEILGRLMQAVPDLDRDKLFNQIQEAKNDVSALTTQEVLEKDLKCVTHSNQTVVMSSIPVSLETFLQRSDVKEALDAVMHGRSGQSVVVMTMHIESGAPEREILLFSHNEEELKKLAEFLISDKDVQLDLQPLTCDLKYSFAYRQGNVKALRKKVLPLVKSFLHTTCIPQDELLLNFDPMGSNVSASALVDFSADSSSPSVPTNSDKPSTNQNLLFDPIMADNANANITATQDLLGLFDSSAPSQKQPKISVTLPKSPEGGFTAGSAFPDLLGDFTESDVMESPLRTPDLMQSLSEASSGMGSTANSRPGSEFPSHTVTPPETGTPPNSLISSGLNLPNNEFTLPSMNNAETIEKIQQKKQQMMSHGMTTSRLRGDSTDSCPYTPHNSVADFQFDAFAKEHNLRTLNNSQMVRDVEQKRKSLGGEVDLVSSSTDQEEAENVPFTPCNSFVSEQFGDLYNRDSSLRSLNNAEIVQQIQEKRASMSGIASTALEEGEENEEECNEEKKMEEDDGEEDVVPFTPQNSFMESNFDRLAKEHNLPSFNNADMVLRVQQKRSSLGNMMADPEEGKVMSPGAEGEDGDLKQSYSPFTPQNSFVESHMEKYGRHGLDMNSLNDRLLGIGQDKSVINPLVPNLLDFDPLSGTPENVVAKGIAQEMLKDNQENSVNDLLDLNFGDQEDENGDGSSGSDGTGNHGKSSGIMGKNESQGAQQDGSQSSETSPNTDSGPVDDVAFSLAGKLIEHVLDNFEPSDLLVDTAERNEAVVVPVSMETKKQEEQAVEVKSQGPQSLLVPDSSTDVKKVPSSGQLLGLETDYLSKVDLFHGNYDLMSNQGNQEVVESSSFRKISGEAPQTVREEILHSISRESFDRSQAGEEGYKENGIEEENEGMMEEIREDRKIKGGMSNAGGVKEEEEVKIEEQEDKVEEQESDLTQTEGEEEVTESEIERTQSESDGESASSPTQHVARELLDTVIKNAVEIVQSEMEEEITSANLRKPKLPSQSIFNFDTADDMEESGSSPSDGSSPTTTEASYRLSSPDLTEGANNSGVIGMVSSGLSIGSISSESLSSYTGFKSDVNLDQTGRSMASMGSISNESLLSYSHVKSDMNLEDLTPENKEKVKNPTSGKEKLDAEDLKVKTKVIFKVDSFTDDNLDENTDKVKVREKEKVKVDSESKKEVYMTTAGRISIKVDDEALMSDLSPSKGQSVMSSVTEESSLVTSSQSNEGLPLMSVSNDPFESVDSTATVTEDEKEVLVDSKKNPSDDMTESDSKLKDRLGGLDLADEWQEDDIPGMPPAENVSDDSSDSEGSRSRHSSNSSHSSTENRRVRNTSLSAHPKRKITANFSILSDDLEDDGMDPADGLEWENDTPIKQTDPLPEFSAREEYKEAKLWKGVEIGGKTMKIDLKVIEPYKKVLSHGGYYGDGLNAIIIFSGCYLPDRSRRDYQYVMDNLFMYVISTLETLVAEDYMIVYFHGATPRRQMPSFGWLKKCYQMIDRRLRKNLKSLLLVHPTLWLRTIVMMTRPFISAKFSSKLRFVRSLSELGQIIPMEYIFVPELVQQYDDRYLQPHTTSDNSPLSHTPEPLTSPS</sequence>
<feature type="compositionally biased region" description="Acidic residues" evidence="8">
    <location>
        <begin position="1473"/>
        <end position="1482"/>
    </location>
</feature>
<reference evidence="10" key="1">
    <citation type="submission" date="2022-08" db="UniProtKB">
        <authorList>
            <consortium name="EnsemblMetazoa"/>
        </authorList>
    </citation>
    <scope>IDENTIFICATION</scope>
    <source>
        <strain evidence="10">05x7-T-G4-1.051#20</strain>
    </source>
</reference>
<evidence type="ECO:0000256" key="2">
    <source>
        <dbReference type="ARBA" id="ARBA00004496"/>
    </source>
</evidence>
<dbReference type="GO" id="GO:0005737">
    <property type="term" value="C:cytoplasm"/>
    <property type="evidence" value="ECO:0007669"/>
    <property type="project" value="UniProtKB-SubCell"/>
</dbReference>
<dbReference type="Pfam" id="PF02833">
    <property type="entry name" value="DHHA2"/>
    <property type="match status" value="1"/>
</dbReference>
<dbReference type="InterPro" id="IPR001667">
    <property type="entry name" value="DDH_dom"/>
</dbReference>
<dbReference type="FunFam" id="3.40.525.10:FF:000001">
    <property type="entry name" value="BCL2/adenovirus E1B protein-interacting protein 2"/>
    <property type="match status" value="1"/>
</dbReference>
<protein>
    <recommendedName>
        <fullName evidence="9">CRAL-TRIO domain-containing protein</fullName>
    </recommendedName>
</protein>
<dbReference type="SUPFAM" id="SSF64182">
    <property type="entry name" value="DHH phosphoesterases"/>
    <property type="match status" value="1"/>
</dbReference>
<dbReference type="SUPFAM" id="SSF52087">
    <property type="entry name" value="CRAL/TRIO domain"/>
    <property type="match status" value="1"/>
</dbReference>
<feature type="region of interest" description="Disordered" evidence="8">
    <location>
        <begin position="1298"/>
        <end position="1323"/>
    </location>
</feature>
<feature type="compositionally biased region" description="Basic and acidic residues" evidence="8">
    <location>
        <begin position="1058"/>
        <end position="1074"/>
    </location>
</feature>
<feature type="region of interest" description="Disordered" evidence="8">
    <location>
        <begin position="1389"/>
        <end position="1526"/>
    </location>
</feature>
<dbReference type="PANTHER" id="PTHR12112">
    <property type="entry name" value="BNIP - RELATED"/>
    <property type="match status" value="1"/>
</dbReference>
<dbReference type="PROSITE" id="PS50191">
    <property type="entry name" value="CRAL_TRIO"/>
    <property type="match status" value="1"/>
</dbReference>
<dbReference type="InterPro" id="IPR022181">
    <property type="entry name" value="Bcl2-/adenovirus-E1B"/>
</dbReference>
<evidence type="ECO:0000256" key="7">
    <source>
        <dbReference type="ARBA" id="ARBA00023211"/>
    </source>
</evidence>
<feature type="compositionally biased region" description="Gly residues" evidence="8">
    <location>
        <begin position="878"/>
        <end position="887"/>
    </location>
</feature>
<name>A0A8W8P1S2_MAGGI</name>
<feature type="compositionally biased region" description="Basic and acidic residues" evidence="8">
    <location>
        <begin position="1306"/>
        <end position="1323"/>
    </location>
</feature>
<feature type="region of interest" description="Disordered" evidence="8">
    <location>
        <begin position="866"/>
        <end position="924"/>
    </location>
</feature>
<dbReference type="Gene3D" id="3.40.525.10">
    <property type="entry name" value="CRAL-TRIO lipid binding domain"/>
    <property type="match status" value="1"/>
</dbReference>
<dbReference type="SMART" id="SM00516">
    <property type="entry name" value="SEC14"/>
    <property type="match status" value="1"/>
</dbReference>
<feature type="region of interest" description="Disordered" evidence="8">
    <location>
        <begin position="1178"/>
        <end position="1241"/>
    </location>
</feature>
<dbReference type="InterPro" id="IPR004097">
    <property type="entry name" value="DHHA2"/>
</dbReference>
<dbReference type="InterPro" id="IPR001251">
    <property type="entry name" value="CRAL-TRIO_dom"/>
</dbReference>
<dbReference type="InterPro" id="IPR038222">
    <property type="entry name" value="DHHA2_dom_sf"/>
</dbReference>
<dbReference type="Pfam" id="PF12496">
    <property type="entry name" value="BNIP2"/>
    <property type="match status" value="1"/>
</dbReference>
<keyword evidence="4" id="KW-0963">Cytoplasm</keyword>
<organism evidence="10 11">
    <name type="scientific">Magallana gigas</name>
    <name type="common">Pacific oyster</name>
    <name type="synonym">Crassostrea gigas</name>
    <dbReference type="NCBI Taxonomy" id="29159"/>
    <lineage>
        <taxon>Eukaryota</taxon>
        <taxon>Metazoa</taxon>
        <taxon>Spiralia</taxon>
        <taxon>Lophotrochozoa</taxon>
        <taxon>Mollusca</taxon>
        <taxon>Bivalvia</taxon>
        <taxon>Autobranchia</taxon>
        <taxon>Pteriomorphia</taxon>
        <taxon>Ostreida</taxon>
        <taxon>Ostreoidea</taxon>
        <taxon>Ostreidae</taxon>
        <taxon>Magallana</taxon>
    </lineage>
</organism>
<dbReference type="Gene3D" id="3.90.1640.10">
    <property type="entry name" value="inorganic pyrophosphatase (n-terminal core)"/>
    <property type="match status" value="1"/>
</dbReference>
<evidence type="ECO:0000256" key="5">
    <source>
        <dbReference type="ARBA" id="ARBA00022723"/>
    </source>
</evidence>
<feature type="compositionally biased region" description="Polar residues" evidence="8">
    <location>
        <begin position="1423"/>
        <end position="1438"/>
    </location>
</feature>
<keyword evidence="5" id="KW-0479">Metal-binding</keyword>
<feature type="compositionally biased region" description="Polar residues" evidence="8">
    <location>
        <begin position="436"/>
        <end position="445"/>
    </location>
</feature>
<evidence type="ECO:0000256" key="8">
    <source>
        <dbReference type="SAM" id="MobiDB-lite"/>
    </source>
</evidence>
<feature type="compositionally biased region" description="Low complexity" evidence="8">
    <location>
        <begin position="1208"/>
        <end position="1222"/>
    </location>
</feature>
<feature type="region of interest" description="Disordered" evidence="8">
    <location>
        <begin position="684"/>
        <end position="714"/>
    </location>
</feature>
<feature type="region of interest" description="Disordered" evidence="8">
    <location>
        <begin position="434"/>
        <end position="460"/>
    </location>
</feature>
<feature type="compositionally biased region" description="Acidic residues" evidence="8">
    <location>
        <begin position="1104"/>
        <end position="1136"/>
    </location>
</feature>
<dbReference type="GO" id="GO:0046872">
    <property type="term" value="F:metal ion binding"/>
    <property type="evidence" value="ECO:0007669"/>
    <property type="project" value="UniProtKB-KW"/>
</dbReference>
<evidence type="ECO:0000256" key="4">
    <source>
        <dbReference type="ARBA" id="ARBA00022490"/>
    </source>
</evidence>
<evidence type="ECO:0000313" key="11">
    <source>
        <dbReference type="Proteomes" id="UP000005408"/>
    </source>
</evidence>
<comment type="subcellular location">
    <subcellularLocation>
        <location evidence="2">Cytoplasm</location>
    </subcellularLocation>
</comment>
<keyword evidence="11" id="KW-1185">Reference proteome</keyword>
<dbReference type="CDD" id="cd00170">
    <property type="entry name" value="SEC14"/>
    <property type="match status" value="1"/>
</dbReference>
<keyword evidence="6" id="KW-0378">Hydrolase</keyword>
<dbReference type="Pfam" id="PF01368">
    <property type="entry name" value="DHH"/>
    <property type="match status" value="1"/>
</dbReference>
<dbReference type="Gene3D" id="3.10.310.20">
    <property type="entry name" value="DHHA2 domain"/>
    <property type="match status" value="1"/>
</dbReference>
<dbReference type="Pfam" id="PF13716">
    <property type="entry name" value="CRAL_TRIO_2"/>
    <property type="match status" value="1"/>
</dbReference>
<dbReference type="SMART" id="SM01131">
    <property type="entry name" value="DHHA2"/>
    <property type="match status" value="1"/>
</dbReference>
<dbReference type="GO" id="GO:0004309">
    <property type="term" value="F:exopolyphosphatase activity"/>
    <property type="evidence" value="ECO:0007669"/>
    <property type="project" value="TreeGrafter"/>
</dbReference>
<evidence type="ECO:0000256" key="6">
    <source>
        <dbReference type="ARBA" id="ARBA00022801"/>
    </source>
</evidence>
<evidence type="ECO:0000256" key="1">
    <source>
        <dbReference type="ARBA" id="ARBA00001936"/>
    </source>
</evidence>
<feature type="compositionally biased region" description="Polar residues" evidence="8">
    <location>
        <begin position="1226"/>
        <end position="1238"/>
    </location>
</feature>
<feature type="compositionally biased region" description="Low complexity" evidence="8">
    <location>
        <begin position="900"/>
        <end position="911"/>
    </location>
</feature>
<comment type="cofactor">
    <cofactor evidence="1">
        <name>Mn(2+)</name>
        <dbReference type="ChEBI" id="CHEBI:29035"/>
    </cofactor>
</comment>
<feature type="compositionally biased region" description="Low complexity" evidence="8">
    <location>
        <begin position="1397"/>
        <end position="1415"/>
    </location>
</feature>
<feature type="domain" description="CRAL-TRIO" evidence="9">
    <location>
        <begin position="1596"/>
        <end position="1757"/>
    </location>
</feature>
<accession>A0A8W8P1S2</accession>
<dbReference type="InterPro" id="IPR038763">
    <property type="entry name" value="DHH_sf"/>
</dbReference>
<evidence type="ECO:0000313" key="10">
    <source>
        <dbReference type="EnsemblMetazoa" id="G9357.1:cds"/>
    </source>
</evidence>
<dbReference type="Proteomes" id="UP000005408">
    <property type="component" value="Unassembled WGS sequence"/>
</dbReference>
<feature type="region of interest" description="Disordered" evidence="8">
    <location>
        <begin position="1058"/>
        <end position="1159"/>
    </location>
</feature>
<comment type="similarity">
    <text evidence="3">Belongs to the PPase class C family. Prune subfamily.</text>
</comment>
<dbReference type="EnsemblMetazoa" id="G9357.1">
    <property type="protein sequence ID" value="G9357.1:cds"/>
    <property type="gene ID" value="G9357"/>
</dbReference>
<evidence type="ECO:0000259" key="9">
    <source>
        <dbReference type="PROSITE" id="PS50191"/>
    </source>
</evidence>
<feature type="region of interest" description="Disordered" evidence="8">
    <location>
        <begin position="970"/>
        <end position="996"/>
    </location>
</feature>
<feature type="region of interest" description="Disordered" evidence="8">
    <location>
        <begin position="756"/>
        <end position="776"/>
    </location>
</feature>
<feature type="compositionally biased region" description="Basic and acidic residues" evidence="8">
    <location>
        <begin position="1444"/>
        <end position="1469"/>
    </location>
</feature>
<feature type="region of interest" description="Disordered" evidence="8">
    <location>
        <begin position="490"/>
        <end position="531"/>
    </location>
</feature>
<feature type="compositionally biased region" description="Acidic residues" evidence="8">
    <location>
        <begin position="687"/>
        <end position="697"/>
    </location>
</feature>
<dbReference type="PANTHER" id="PTHR12112:SF39">
    <property type="entry name" value="EG:152A3.5 PROTEIN (FBGN0003116_PN PROTEIN)"/>
    <property type="match status" value="1"/>
</dbReference>
<evidence type="ECO:0000256" key="3">
    <source>
        <dbReference type="ARBA" id="ARBA00010331"/>
    </source>
</evidence>
<dbReference type="InterPro" id="IPR036865">
    <property type="entry name" value="CRAL-TRIO_dom_sf"/>
</dbReference>
<feature type="region of interest" description="Disordered" evidence="8">
    <location>
        <begin position="1760"/>
        <end position="1779"/>
    </location>
</feature>